<dbReference type="InterPro" id="IPR050790">
    <property type="entry name" value="ExbB/TolQ_transport"/>
</dbReference>
<keyword evidence="2" id="KW-1003">Cell membrane</keyword>
<accession>A0A2T5EGJ0</accession>
<evidence type="ECO:0000256" key="7">
    <source>
        <dbReference type="SAM" id="Coils"/>
    </source>
</evidence>
<dbReference type="AlphaFoldDB" id="A0A2T5EGJ0"/>
<evidence type="ECO:0000256" key="4">
    <source>
        <dbReference type="ARBA" id="ARBA00022989"/>
    </source>
</evidence>
<organism evidence="10 11">
    <name type="scientific">Vibrio splendidus</name>
    <dbReference type="NCBI Taxonomy" id="29497"/>
    <lineage>
        <taxon>Bacteria</taxon>
        <taxon>Pseudomonadati</taxon>
        <taxon>Pseudomonadota</taxon>
        <taxon>Gammaproteobacteria</taxon>
        <taxon>Vibrionales</taxon>
        <taxon>Vibrionaceae</taxon>
        <taxon>Vibrio</taxon>
    </lineage>
</organism>
<evidence type="ECO:0000256" key="6">
    <source>
        <dbReference type="RuleBase" id="RU004057"/>
    </source>
</evidence>
<keyword evidence="4 8" id="KW-1133">Transmembrane helix</keyword>
<comment type="similarity">
    <text evidence="6">Belongs to the exbB/tolQ family.</text>
</comment>
<dbReference type="RefSeq" id="WP_017086501.1">
    <property type="nucleotide sequence ID" value="NZ_CAWNZY010000027.1"/>
</dbReference>
<dbReference type="GO" id="GO:0005886">
    <property type="term" value="C:plasma membrane"/>
    <property type="evidence" value="ECO:0007669"/>
    <property type="project" value="UniProtKB-SubCell"/>
</dbReference>
<evidence type="ECO:0000259" key="9">
    <source>
        <dbReference type="Pfam" id="PF01618"/>
    </source>
</evidence>
<evidence type="ECO:0000256" key="2">
    <source>
        <dbReference type="ARBA" id="ARBA00022475"/>
    </source>
</evidence>
<keyword evidence="6" id="KW-0813">Transport</keyword>
<comment type="caution">
    <text evidence="10">The sequence shown here is derived from an EMBL/GenBank/DDBJ whole genome shotgun (WGS) entry which is preliminary data.</text>
</comment>
<keyword evidence="3 8" id="KW-0812">Transmembrane</keyword>
<keyword evidence="5 8" id="KW-0472">Membrane</keyword>
<dbReference type="EMBL" id="PIGA01000018">
    <property type="protein sequence ID" value="PTP18682.1"/>
    <property type="molecule type" value="Genomic_DNA"/>
</dbReference>
<dbReference type="InterPro" id="IPR002898">
    <property type="entry name" value="MotA_ExbB_proton_chnl"/>
</dbReference>
<feature type="transmembrane region" description="Helical" evidence="8">
    <location>
        <begin position="269"/>
        <end position="292"/>
    </location>
</feature>
<dbReference type="Proteomes" id="UP000244080">
    <property type="component" value="Unassembled WGS sequence"/>
</dbReference>
<keyword evidence="6" id="KW-0653">Protein transport</keyword>
<evidence type="ECO:0000256" key="5">
    <source>
        <dbReference type="ARBA" id="ARBA00023136"/>
    </source>
</evidence>
<keyword evidence="7" id="KW-0175">Coiled coil</keyword>
<gene>
    <name evidence="10" type="ORF">CWO36_12525</name>
</gene>
<evidence type="ECO:0000256" key="8">
    <source>
        <dbReference type="SAM" id="Phobius"/>
    </source>
</evidence>
<protein>
    <submittedName>
        <fullName evidence="10">Biopolymer transporter ExbB</fullName>
    </submittedName>
</protein>
<dbReference type="PANTHER" id="PTHR30625:SF11">
    <property type="entry name" value="MOTA_TOLQ_EXBB PROTON CHANNEL DOMAIN-CONTAINING PROTEIN"/>
    <property type="match status" value="1"/>
</dbReference>
<feature type="transmembrane region" description="Helical" evidence="8">
    <location>
        <begin position="355"/>
        <end position="378"/>
    </location>
</feature>
<name>A0A2T5EGJ0_VIBSP</name>
<dbReference type="PANTHER" id="PTHR30625">
    <property type="entry name" value="PROTEIN TOLQ"/>
    <property type="match status" value="1"/>
</dbReference>
<evidence type="ECO:0000256" key="1">
    <source>
        <dbReference type="ARBA" id="ARBA00004651"/>
    </source>
</evidence>
<dbReference type="GO" id="GO:0017038">
    <property type="term" value="P:protein import"/>
    <property type="evidence" value="ECO:0007669"/>
    <property type="project" value="TreeGrafter"/>
</dbReference>
<evidence type="ECO:0000313" key="10">
    <source>
        <dbReference type="EMBL" id="PTP18682.1"/>
    </source>
</evidence>
<feature type="coiled-coil region" evidence="7">
    <location>
        <begin position="52"/>
        <end position="125"/>
    </location>
</feature>
<dbReference type="Pfam" id="PF01618">
    <property type="entry name" value="MotA_ExbB"/>
    <property type="match status" value="1"/>
</dbReference>
<evidence type="ECO:0000313" key="11">
    <source>
        <dbReference type="Proteomes" id="UP000244080"/>
    </source>
</evidence>
<evidence type="ECO:0000256" key="3">
    <source>
        <dbReference type="ARBA" id="ARBA00022692"/>
    </source>
</evidence>
<feature type="transmembrane region" description="Helical" evidence="8">
    <location>
        <begin position="398"/>
        <end position="423"/>
    </location>
</feature>
<feature type="domain" description="MotA/TolQ/ExbB proton channel" evidence="9">
    <location>
        <begin position="324"/>
        <end position="434"/>
    </location>
</feature>
<comment type="subcellular location">
    <subcellularLocation>
        <location evidence="1">Cell membrane</location>
        <topology evidence="1">Multi-pass membrane protein</topology>
    </subcellularLocation>
    <subcellularLocation>
        <location evidence="6">Membrane</location>
        <topology evidence="6">Multi-pass membrane protein</topology>
    </subcellularLocation>
</comment>
<proteinExistence type="inferred from homology"/>
<reference evidence="10 11" key="1">
    <citation type="submission" date="2017-11" db="EMBL/GenBank/DDBJ databases">
        <title>Population delineation of vibrios coincides with oyster pathogenicity.</title>
        <authorList>
            <person name="Bruto M."/>
            <person name="Labreuche Y."/>
            <person name="James A."/>
            <person name="Piel D."/>
            <person name="Chenivesse S."/>
            <person name="Petton B."/>
            <person name="Polz M.F."/>
            <person name="Le Roux F."/>
        </authorList>
    </citation>
    <scope>NUCLEOTIDE SEQUENCE [LARGE SCALE GENOMIC DNA]</scope>
    <source>
        <strain evidence="10 11">1F_55</strain>
    </source>
</reference>
<sequence length="453" mass="50864">MKNERIMKQSSWKTHCYVMLIVSLMTVLGIEPAAGETTSDKPAQYETLQAIFERVERDNKNDVQRYQQLKSRKQSKLSEVSDQVNAQRYQLKMLNQSNGQLEEELLKLQQRLRDKQKQVEAARAGIVEVTDLTAAQQRNFVANNKPLATWFDVKEPKPIQESQFNITNIKTLWLIMVQQFSEASQPREYVGELLMPSGKVERINIQQTGAFNQYSVEYGWLTFDGARKQWRQITPPPQMDLTPNQWIIDPNFGLGFEAIAKQPRWYESYMAAGIIGLLIALLAVVGFTIGFTRLVTLTKEKRAVTHQTTKLNNLSDQNILGRVLIQLKECATDQEMEDVVDANISREMPWLHKGVGTIAVLAAIAPLMGLLGTVGGMIETFSVITAQGVTNGDLLSGGIAEALLTTKLGLLVAVPLLIIHCLVKNQALQLAEILEHQVTSLVVDIRYGKREAC</sequence>